<dbReference type="Gene3D" id="3.40.50.200">
    <property type="entry name" value="Peptidase S8/S53 domain"/>
    <property type="match status" value="1"/>
</dbReference>
<sequence length="609" mass="62894">MKKLNWSGYLAALSALYFLSGTVAMADENVSRVWVKYHSGQAENAHNALNQAGAKIHFKFPNLNAIAATLPTVALEILSKIPGIEFIEEDAKRYPSAQTVPYGINMVQAPSVWDADNNGEVDVGAPVGAGVKVCIIDSGLYSAHEDIPQTDVTGVNTTAGNWNQDGCGHGTHVAGTIDAVNNTIGVVGISPGKIPLHIVRVFGDSCSWAYSSDLVSAADACKAAGAKVISMSLGGGTPSITEQTAFQNLWNQGILSVAAAGNGGNSAKSYPASYSSVISVAAVDSSKARASFSQYNAEVDLAAPGVGVLSTVPWNSPTLKVGTDSYLASSIENSAATQASGALVNGGLCGTTGDWSGQVVLCQRGTYSFYDKVSNVQNSGGTAAIIYNNVSGNFTGTLGNGISSTIPAISLSKEDGEAVLASSLGQAATVNNTTIQPGSGYEAWDGTSMATPHVSGIAALIWSADTSRTNSQVRAALENTALDLGVSGRDDSFGYGLVQAAGALQYLTSNSTPTPPSPPTNLSAIANSKSQITLAWTDTSSNEMGFKIERCKGSTCTNFAQIASVPSNSQQYVNTGLAKNTTYRYRIRSYNSSGNSAYAGPVSVTTKSR</sequence>
<keyword evidence="5 7" id="KW-0720">Serine protease</keyword>
<dbReference type="InterPro" id="IPR013783">
    <property type="entry name" value="Ig-like_fold"/>
</dbReference>
<dbReference type="AlphaFoldDB" id="A0A2X0QX85"/>
<dbReference type="Gene3D" id="3.50.30.30">
    <property type="match status" value="1"/>
</dbReference>
<evidence type="ECO:0000256" key="3">
    <source>
        <dbReference type="ARBA" id="ARBA00022723"/>
    </source>
</evidence>
<dbReference type="Gene3D" id="3.30.70.80">
    <property type="entry name" value="Peptidase S8 propeptide/proteinase inhibitor I9"/>
    <property type="match status" value="1"/>
</dbReference>
<evidence type="ECO:0000256" key="6">
    <source>
        <dbReference type="PIRSR" id="PIRSR615500-1"/>
    </source>
</evidence>
<dbReference type="GO" id="GO:0005615">
    <property type="term" value="C:extracellular space"/>
    <property type="evidence" value="ECO:0007669"/>
    <property type="project" value="TreeGrafter"/>
</dbReference>
<dbReference type="PANTHER" id="PTHR43806">
    <property type="entry name" value="PEPTIDASE S8"/>
    <property type="match status" value="1"/>
</dbReference>
<evidence type="ECO:0000256" key="7">
    <source>
        <dbReference type="PROSITE-ProRule" id="PRU01240"/>
    </source>
</evidence>
<evidence type="ECO:0000256" key="2">
    <source>
        <dbReference type="ARBA" id="ARBA00022670"/>
    </source>
</evidence>
<dbReference type="GO" id="GO:0006508">
    <property type="term" value="P:proteolysis"/>
    <property type="evidence" value="ECO:0007669"/>
    <property type="project" value="UniProtKB-KW"/>
</dbReference>
<dbReference type="SUPFAM" id="SSF52743">
    <property type="entry name" value="Subtilisin-like"/>
    <property type="match status" value="1"/>
</dbReference>
<protein>
    <submittedName>
        <fullName evidence="11">Peptidase S8 and S53 subtilisin kexin sedolisin (Modular protein)</fullName>
    </submittedName>
</protein>
<evidence type="ECO:0000256" key="4">
    <source>
        <dbReference type="ARBA" id="ARBA00022801"/>
    </source>
</evidence>
<keyword evidence="9" id="KW-0732">Signal</keyword>
<dbReference type="PROSITE" id="PS00136">
    <property type="entry name" value="SUBTILASE_ASP"/>
    <property type="match status" value="1"/>
</dbReference>
<dbReference type="SUPFAM" id="SSF49265">
    <property type="entry name" value="Fibronectin type III"/>
    <property type="match status" value="1"/>
</dbReference>
<dbReference type="EMBL" id="LS423452">
    <property type="protein sequence ID" value="SPS06310.1"/>
    <property type="molecule type" value="Genomic_DNA"/>
</dbReference>
<keyword evidence="4 7" id="KW-0378">Hydrolase</keyword>
<dbReference type="InterPro" id="IPR000209">
    <property type="entry name" value="Peptidase_S8/S53_dom"/>
</dbReference>
<reference evidence="11" key="1">
    <citation type="submission" date="2018-05" db="EMBL/GenBank/DDBJ databases">
        <authorList>
            <person name="Lanie J.A."/>
            <person name="Ng W.-L."/>
            <person name="Kazmierczak K.M."/>
            <person name="Andrzejewski T.M."/>
            <person name="Davidsen T.M."/>
            <person name="Wayne K.J."/>
            <person name="Tettelin H."/>
            <person name="Glass J.I."/>
            <person name="Rusch D."/>
            <person name="Podicherti R."/>
            <person name="Tsui H.-C.T."/>
            <person name="Winkler M.E."/>
        </authorList>
    </citation>
    <scope>NUCLEOTIDE SEQUENCE</scope>
    <source>
        <strain evidence="11">KNB</strain>
    </source>
</reference>
<dbReference type="PANTHER" id="PTHR43806:SF11">
    <property type="entry name" value="CEREVISIN-RELATED"/>
    <property type="match status" value="1"/>
</dbReference>
<feature type="domain" description="Fibronectin type-III" evidence="10">
    <location>
        <begin position="518"/>
        <end position="609"/>
    </location>
</feature>
<dbReference type="InterPro" id="IPR050131">
    <property type="entry name" value="Peptidase_S8_subtilisin-like"/>
</dbReference>
<comment type="similarity">
    <text evidence="1 7 8">Belongs to the peptidase S8 family.</text>
</comment>
<dbReference type="Pfam" id="PF00082">
    <property type="entry name" value="Peptidase_S8"/>
    <property type="match status" value="2"/>
</dbReference>
<keyword evidence="2 7" id="KW-0645">Protease</keyword>
<dbReference type="PRINTS" id="PR00723">
    <property type="entry name" value="SUBTILISIN"/>
</dbReference>
<dbReference type="Gene3D" id="2.60.40.10">
    <property type="entry name" value="Immunoglobulins"/>
    <property type="match status" value="1"/>
</dbReference>
<evidence type="ECO:0000259" key="10">
    <source>
        <dbReference type="PROSITE" id="PS50853"/>
    </source>
</evidence>
<feature type="active site" description="Charge relay system" evidence="6 7">
    <location>
        <position position="137"/>
    </location>
</feature>
<dbReference type="CDD" id="cd00063">
    <property type="entry name" value="FN3"/>
    <property type="match status" value="1"/>
</dbReference>
<evidence type="ECO:0000256" key="8">
    <source>
        <dbReference type="RuleBase" id="RU003355"/>
    </source>
</evidence>
<dbReference type="GO" id="GO:0004252">
    <property type="term" value="F:serine-type endopeptidase activity"/>
    <property type="evidence" value="ECO:0007669"/>
    <property type="project" value="UniProtKB-UniRule"/>
</dbReference>
<evidence type="ECO:0000256" key="1">
    <source>
        <dbReference type="ARBA" id="ARBA00011073"/>
    </source>
</evidence>
<dbReference type="PROSITE" id="PS51892">
    <property type="entry name" value="SUBTILASE"/>
    <property type="match status" value="1"/>
</dbReference>
<dbReference type="SUPFAM" id="SSF54897">
    <property type="entry name" value="Protease propeptides/inhibitors"/>
    <property type="match status" value="1"/>
</dbReference>
<name>A0A2X0QX85_9PROT</name>
<evidence type="ECO:0000256" key="9">
    <source>
        <dbReference type="SAM" id="SignalP"/>
    </source>
</evidence>
<dbReference type="InterPro" id="IPR023828">
    <property type="entry name" value="Peptidase_S8_Ser-AS"/>
</dbReference>
<gene>
    <name evidence="11" type="ORF">NITFAB_1900</name>
</gene>
<feature type="signal peptide" evidence="9">
    <location>
        <begin position="1"/>
        <end position="26"/>
    </location>
</feature>
<dbReference type="InterPro" id="IPR036852">
    <property type="entry name" value="Peptidase_S8/S53_dom_sf"/>
</dbReference>
<accession>A0A2X0QX85</accession>
<evidence type="ECO:0000313" key="11">
    <source>
        <dbReference type="EMBL" id="SPS06310.1"/>
    </source>
</evidence>
<feature type="active site" description="Charge relay system" evidence="6 7">
    <location>
        <position position="169"/>
    </location>
</feature>
<organism evidence="11">
    <name type="scientific">Candidatus Nitrotoga fabula</name>
    <dbReference type="NCBI Taxonomy" id="2182327"/>
    <lineage>
        <taxon>Bacteria</taxon>
        <taxon>Pseudomonadati</taxon>
        <taxon>Pseudomonadota</taxon>
        <taxon>Betaproteobacteria</taxon>
        <taxon>Nitrosomonadales</taxon>
        <taxon>Gallionellaceae</taxon>
        <taxon>Candidatus Nitrotoga</taxon>
    </lineage>
</organism>
<feature type="active site" description="Charge relay system" evidence="6 7">
    <location>
        <position position="448"/>
    </location>
</feature>
<dbReference type="PROSITE" id="PS50853">
    <property type="entry name" value="FN3"/>
    <property type="match status" value="1"/>
</dbReference>
<dbReference type="InterPro" id="IPR015500">
    <property type="entry name" value="Peptidase_S8_subtilisin-rel"/>
</dbReference>
<dbReference type="InterPro" id="IPR003961">
    <property type="entry name" value="FN3_dom"/>
</dbReference>
<feature type="chain" id="PRO_5016158492" evidence="9">
    <location>
        <begin position="27"/>
        <end position="609"/>
    </location>
</feature>
<evidence type="ECO:0000256" key="5">
    <source>
        <dbReference type="ARBA" id="ARBA00022825"/>
    </source>
</evidence>
<dbReference type="CDD" id="cd07477">
    <property type="entry name" value="Peptidases_S8_Subtilisin_subset"/>
    <property type="match status" value="1"/>
</dbReference>
<dbReference type="PROSITE" id="PS00138">
    <property type="entry name" value="SUBTILASE_SER"/>
    <property type="match status" value="1"/>
</dbReference>
<dbReference type="SMART" id="SM00060">
    <property type="entry name" value="FN3"/>
    <property type="match status" value="1"/>
</dbReference>
<dbReference type="Pfam" id="PF00041">
    <property type="entry name" value="fn3"/>
    <property type="match status" value="1"/>
</dbReference>
<dbReference type="GO" id="GO:0046872">
    <property type="term" value="F:metal ion binding"/>
    <property type="evidence" value="ECO:0007669"/>
    <property type="project" value="UniProtKB-KW"/>
</dbReference>
<dbReference type="InterPro" id="IPR023827">
    <property type="entry name" value="Peptidase_S8_Asp-AS"/>
</dbReference>
<dbReference type="InterPro" id="IPR034202">
    <property type="entry name" value="Subtilisin_Carlsberg-like"/>
</dbReference>
<proteinExistence type="inferred from homology"/>
<dbReference type="InterPro" id="IPR036116">
    <property type="entry name" value="FN3_sf"/>
</dbReference>
<keyword evidence="3" id="KW-0479">Metal-binding</keyword>
<dbReference type="InterPro" id="IPR037045">
    <property type="entry name" value="S8pro/Inhibitor_I9_sf"/>
</dbReference>